<dbReference type="InterPro" id="IPR013325">
    <property type="entry name" value="RNA_pol_sigma_r2"/>
</dbReference>
<accession>A0ABP9AHQ4</accession>
<dbReference type="Gene3D" id="1.10.10.10">
    <property type="entry name" value="Winged helix-like DNA-binding domain superfamily/Winged helix DNA-binding domain"/>
    <property type="match status" value="1"/>
</dbReference>
<keyword evidence="7" id="KW-0812">Transmembrane</keyword>
<dbReference type="RefSeq" id="WP_345301408.1">
    <property type="nucleotide sequence ID" value="NZ_BAABJE010000001.1"/>
</dbReference>
<dbReference type="InterPro" id="IPR007627">
    <property type="entry name" value="RNA_pol_sigma70_r2"/>
</dbReference>
<dbReference type="EMBL" id="BAABJE010000001">
    <property type="protein sequence ID" value="GAA4781327.1"/>
    <property type="molecule type" value="Genomic_DNA"/>
</dbReference>
<dbReference type="InterPro" id="IPR013324">
    <property type="entry name" value="RNA_pol_sigma_r3/r4-like"/>
</dbReference>
<feature type="domain" description="RNA polymerase sigma-70 region 2" evidence="8">
    <location>
        <begin position="31"/>
        <end position="96"/>
    </location>
</feature>
<dbReference type="NCBIfam" id="TIGR02937">
    <property type="entry name" value="sigma70-ECF"/>
    <property type="match status" value="1"/>
</dbReference>
<dbReference type="InterPro" id="IPR013249">
    <property type="entry name" value="RNA_pol_sigma70_r4_t2"/>
</dbReference>
<evidence type="ECO:0000256" key="5">
    <source>
        <dbReference type="ARBA" id="ARBA00023163"/>
    </source>
</evidence>
<keyword evidence="2 6" id="KW-0805">Transcription regulation</keyword>
<comment type="caution">
    <text evidence="10">The sequence shown here is derived from an EMBL/GenBank/DDBJ whole genome shotgun (WGS) entry which is preliminary data.</text>
</comment>
<feature type="transmembrane region" description="Helical" evidence="7">
    <location>
        <begin position="245"/>
        <end position="269"/>
    </location>
</feature>
<comment type="similarity">
    <text evidence="1 6">Belongs to the sigma-70 factor family. ECF subfamily.</text>
</comment>
<evidence type="ECO:0000256" key="1">
    <source>
        <dbReference type="ARBA" id="ARBA00010641"/>
    </source>
</evidence>
<dbReference type="PANTHER" id="PTHR43133">
    <property type="entry name" value="RNA POLYMERASE ECF-TYPE SIGMA FACTO"/>
    <property type="match status" value="1"/>
</dbReference>
<name>A0ABP9AHQ4_9GAMM</name>
<keyword evidence="4 6" id="KW-0238">DNA-binding</keyword>
<keyword evidence="3 6" id="KW-0731">Sigma factor</keyword>
<evidence type="ECO:0000256" key="7">
    <source>
        <dbReference type="SAM" id="Phobius"/>
    </source>
</evidence>
<dbReference type="Pfam" id="PF04542">
    <property type="entry name" value="Sigma70_r2"/>
    <property type="match status" value="1"/>
</dbReference>
<dbReference type="CDD" id="cd06171">
    <property type="entry name" value="Sigma70_r4"/>
    <property type="match status" value="1"/>
</dbReference>
<dbReference type="Proteomes" id="UP001499959">
    <property type="component" value="Unassembled WGS sequence"/>
</dbReference>
<keyword evidence="7" id="KW-1133">Transmembrane helix</keyword>
<protein>
    <recommendedName>
        <fullName evidence="6">RNA polymerase sigma factor</fullName>
    </recommendedName>
</protein>
<proteinExistence type="inferred from homology"/>
<dbReference type="SUPFAM" id="SSF88946">
    <property type="entry name" value="Sigma2 domain of RNA polymerase sigma factors"/>
    <property type="match status" value="1"/>
</dbReference>
<sequence>MNATVLSVDALILQELPAARDGDHAAYGRIVAACQNTVTAVALAITRDVSASEDIAQEAFLNAWQHLERLHSPDSFLPWLRQIARNLARDHLRKYRDQPLDGPNAELALAMAADPGPQPMQKLLADEHEATAAELIASLPEDSRETLLLFYREGQSSQQVAALLGITDAAVRKRLSRARQLVRDDLIKRFGEFARSSAPSAAFTAAVITGLGIATKPAAAAAATAMGAGAVGAGTVGGSMAGKGLAAVVGMGGVIGGSLVGGAIAAHLTRKHVLIYAETLEEREALLRRYWVYMIVTLPLMLATFLVAFLVPSFWATMGATLFTEFASLYTLLAIRRELLPMIDRDRARDPAGAKGRYRAYDYSYGPVAMFYSGVLYVFAMAVFYASFHYGPHGVAATTRILLTRIFG</sequence>
<evidence type="ECO:0000259" key="9">
    <source>
        <dbReference type="Pfam" id="PF08281"/>
    </source>
</evidence>
<keyword evidence="11" id="KW-1185">Reference proteome</keyword>
<dbReference type="PROSITE" id="PS01063">
    <property type="entry name" value="SIGMA70_ECF"/>
    <property type="match status" value="1"/>
</dbReference>
<feature type="domain" description="RNA polymerase sigma factor 70 region 4 type 2" evidence="9">
    <location>
        <begin position="134"/>
        <end position="180"/>
    </location>
</feature>
<gene>
    <name evidence="10" type="ORF">GCM10023307_02010</name>
</gene>
<dbReference type="Gene3D" id="1.10.1740.10">
    <property type="match status" value="1"/>
</dbReference>
<dbReference type="InterPro" id="IPR000838">
    <property type="entry name" value="RNA_pol_sigma70_ECF_CS"/>
</dbReference>
<dbReference type="SUPFAM" id="SSF88659">
    <property type="entry name" value="Sigma3 and sigma4 domains of RNA polymerase sigma factors"/>
    <property type="match status" value="1"/>
</dbReference>
<feature type="transmembrane region" description="Helical" evidence="7">
    <location>
        <begin position="315"/>
        <end position="335"/>
    </location>
</feature>
<evidence type="ECO:0000313" key="10">
    <source>
        <dbReference type="EMBL" id="GAA4781327.1"/>
    </source>
</evidence>
<keyword evidence="7" id="KW-0472">Membrane</keyword>
<evidence type="ECO:0000313" key="11">
    <source>
        <dbReference type="Proteomes" id="UP001499959"/>
    </source>
</evidence>
<dbReference type="PANTHER" id="PTHR43133:SF25">
    <property type="entry name" value="RNA POLYMERASE SIGMA FACTOR RFAY-RELATED"/>
    <property type="match status" value="1"/>
</dbReference>
<evidence type="ECO:0000256" key="6">
    <source>
        <dbReference type="RuleBase" id="RU000716"/>
    </source>
</evidence>
<feature type="transmembrane region" description="Helical" evidence="7">
    <location>
        <begin position="290"/>
        <end position="309"/>
    </location>
</feature>
<dbReference type="InterPro" id="IPR014284">
    <property type="entry name" value="RNA_pol_sigma-70_dom"/>
</dbReference>
<dbReference type="InterPro" id="IPR036388">
    <property type="entry name" value="WH-like_DNA-bd_sf"/>
</dbReference>
<evidence type="ECO:0000256" key="2">
    <source>
        <dbReference type="ARBA" id="ARBA00023015"/>
    </source>
</evidence>
<evidence type="ECO:0000259" key="8">
    <source>
        <dbReference type="Pfam" id="PF04542"/>
    </source>
</evidence>
<dbReference type="Pfam" id="PF08281">
    <property type="entry name" value="Sigma70_r4_2"/>
    <property type="match status" value="1"/>
</dbReference>
<dbReference type="InterPro" id="IPR039425">
    <property type="entry name" value="RNA_pol_sigma-70-like"/>
</dbReference>
<reference evidence="11" key="1">
    <citation type="journal article" date="2019" name="Int. J. Syst. Evol. Microbiol.">
        <title>The Global Catalogue of Microorganisms (GCM) 10K type strain sequencing project: providing services to taxonomists for standard genome sequencing and annotation.</title>
        <authorList>
            <consortium name="The Broad Institute Genomics Platform"/>
            <consortium name="The Broad Institute Genome Sequencing Center for Infectious Disease"/>
            <person name="Wu L."/>
            <person name="Ma J."/>
        </authorList>
    </citation>
    <scope>NUCLEOTIDE SEQUENCE [LARGE SCALE GENOMIC DNA]</scope>
    <source>
        <strain evidence="11">JCM 18204</strain>
    </source>
</reference>
<organism evidence="10 11">
    <name type="scientific">Lysobacter hankyongensis</name>
    <dbReference type="NCBI Taxonomy" id="1176535"/>
    <lineage>
        <taxon>Bacteria</taxon>
        <taxon>Pseudomonadati</taxon>
        <taxon>Pseudomonadota</taxon>
        <taxon>Gammaproteobacteria</taxon>
        <taxon>Lysobacterales</taxon>
        <taxon>Lysobacteraceae</taxon>
        <taxon>Lysobacter</taxon>
    </lineage>
</organism>
<evidence type="ECO:0000256" key="3">
    <source>
        <dbReference type="ARBA" id="ARBA00023082"/>
    </source>
</evidence>
<evidence type="ECO:0000256" key="4">
    <source>
        <dbReference type="ARBA" id="ARBA00023125"/>
    </source>
</evidence>
<feature type="transmembrane region" description="Helical" evidence="7">
    <location>
        <begin position="365"/>
        <end position="388"/>
    </location>
</feature>
<keyword evidence="5 6" id="KW-0804">Transcription</keyword>